<gene>
    <name evidence="2" type="ORF">PUW80_09115</name>
</gene>
<evidence type="ECO:0000313" key="2">
    <source>
        <dbReference type="EMBL" id="MDD7962510.1"/>
    </source>
</evidence>
<organism evidence="2 3">
    <name type="scientific">Microbacterium thalli</name>
    <dbReference type="NCBI Taxonomy" id="3027921"/>
    <lineage>
        <taxon>Bacteria</taxon>
        <taxon>Bacillati</taxon>
        <taxon>Actinomycetota</taxon>
        <taxon>Actinomycetes</taxon>
        <taxon>Micrococcales</taxon>
        <taxon>Microbacteriaceae</taxon>
        <taxon>Microbacterium</taxon>
    </lineage>
</organism>
<dbReference type="Proteomes" id="UP001218170">
    <property type="component" value="Unassembled WGS sequence"/>
</dbReference>
<dbReference type="InterPro" id="IPR020802">
    <property type="entry name" value="TesA-like"/>
</dbReference>
<dbReference type="EMBL" id="JAQZCI010000002">
    <property type="protein sequence ID" value="MDD7962510.1"/>
    <property type="molecule type" value="Genomic_DNA"/>
</dbReference>
<dbReference type="InterPro" id="IPR029058">
    <property type="entry name" value="AB_hydrolase_fold"/>
</dbReference>
<evidence type="ECO:0000259" key="1">
    <source>
        <dbReference type="SMART" id="SM00824"/>
    </source>
</evidence>
<dbReference type="SUPFAM" id="SSF53474">
    <property type="entry name" value="alpha/beta-Hydrolases"/>
    <property type="match status" value="1"/>
</dbReference>
<keyword evidence="3" id="KW-1185">Reference proteome</keyword>
<proteinExistence type="predicted"/>
<sequence length="308" mass="32622">MASVHRAAAGTSRRLTAATRLASAAGTKSSAVRLASDADYADAVPTRIPALRRVPCAGSPREWTIDGLRFRSWSSVARPDAPTYVFIHGVGMSHRSYLHLHGGLAGAATVHSLDLPGFAGLPVPRDDVTVTRMGTAIAELIGELSSSPVILGGHSMGAQWVVAAALRRPASVRAVVLMGPVTDDRHRTLSAQARALALDGLLEPPRVNAVVLGDYLRSGLRWFFAQVRHMVAYPIEQRVEELSVPVLVVRGSRDPIAGDDWAHRLAGHAAAGEVLVIPGSAHHVERTDARAVASGITAFLAQRSVRPA</sequence>
<dbReference type="InterPro" id="IPR000073">
    <property type="entry name" value="AB_hydrolase_1"/>
</dbReference>
<dbReference type="Pfam" id="PF12697">
    <property type="entry name" value="Abhydrolase_6"/>
    <property type="match status" value="1"/>
</dbReference>
<dbReference type="GO" id="GO:0016787">
    <property type="term" value="F:hydrolase activity"/>
    <property type="evidence" value="ECO:0007669"/>
    <property type="project" value="UniProtKB-KW"/>
</dbReference>
<name>A0ABT5SJ38_9MICO</name>
<reference evidence="2 3" key="1">
    <citation type="submission" date="2023-02" db="EMBL/GenBank/DDBJ databases">
        <title>Study of novel species of the Microbacterium genus.</title>
        <authorList>
            <person name="Arroyo-Herrera I."/>
            <person name="Roman-Ponce B."/>
            <person name="Vasquez-Murrieta M.S."/>
        </authorList>
    </citation>
    <scope>NUCLEOTIDE SEQUENCE [LARGE SCALE GENOMIC DNA]</scope>
    <source>
        <strain evidence="2 3">NE1TT3</strain>
    </source>
</reference>
<keyword evidence="2" id="KW-0378">Hydrolase</keyword>
<protein>
    <submittedName>
        <fullName evidence="2">Alpha/beta fold hydrolase</fullName>
    </submittedName>
</protein>
<accession>A0ABT5SJ38</accession>
<dbReference type="SMART" id="SM00824">
    <property type="entry name" value="PKS_TE"/>
    <property type="match status" value="1"/>
</dbReference>
<evidence type="ECO:0000313" key="3">
    <source>
        <dbReference type="Proteomes" id="UP001218170"/>
    </source>
</evidence>
<dbReference type="PANTHER" id="PTHR46438:SF11">
    <property type="entry name" value="LIPASE-RELATED"/>
    <property type="match status" value="1"/>
</dbReference>
<dbReference type="Gene3D" id="3.40.50.1820">
    <property type="entry name" value="alpha/beta hydrolase"/>
    <property type="match status" value="1"/>
</dbReference>
<feature type="domain" description="Thioesterase TesA-like" evidence="1">
    <location>
        <begin position="85"/>
        <end position="300"/>
    </location>
</feature>
<dbReference type="PANTHER" id="PTHR46438">
    <property type="entry name" value="ALPHA/BETA-HYDROLASES SUPERFAMILY PROTEIN"/>
    <property type="match status" value="1"/>
</dbReference>
<comment type="caution">
    <text evidence="2">The sequence shown here is derived from an EMBL/GenBank/DDBJ whole genome shotgun (WGS) entry which is preliminary data.</text>
</comment>